<dbReference type="GO" id="GO:0015833">
    <property type="term" value="P:peptide transport"/>
    <property type="evidence" value="ECO:0007669"/>
    <property type="project" value="InterPro"/>
</dbReference>
<evidence type="ECO:0000256" key="2">
    <source>
        <dbReference type="ARBA" id="ARBA00005417"/>
    </source>
</evidence>
<dbReference type="InterPro" id="IPR017871">
    <property type="entry name" value="ABC_transporter-like_CS"/>
</dbReference>
<dbReference type="NCBIfam" id="NF007739">
    <property type="entry name" value="PRK10419.1"/>
    <property type="match status" value="2"/>
</dbReference>
<dbReference type="PANTHER" id="PTHR43776:SF7">
    <property type="entry name" value="D,D-DIPEPTIDE TRANSPORT ATP-BINDING PROTEIN DDPF-RELATED"/>
    <property type="match status" value="1"/>
</dbReference>
<dbReference type="Proteomes" id="UP000237447">
    <property type="component" value="Unassembled WGS sequence"/>
</dbReference>
<dbReference type="Gene3D" id="3.40.50.300">
    <property type="entry name" value="P-loop containing nucleotide triphosphate hydrolases"/>
    <property type="match status" value="2"/>
</dbReference>
<evidence type="ECO:0000313" key="7">
    <source>
        <dbReference type="EMBL" id="MDX8329382.1"/>
    </source>
</evidence>
<dbReference type="Pfam" id="PF00005">
    <property type="entry name" value="ABC_tran"/>
    <property type="match status" value="2"/>
</dbReference>
<dbReference type="InterPro" id="IPR050319">
    <property type="entry name" value="ABC_transp_ATP-bind"/>
</dbReference>
<evidence type="ECO:0000313" key="9">
    <source>
        <dbReference type="Proteomes" id="UP000237447"/>
    </source>
</evidence>
<dbReference type="InterPro" id="IPR027417">
    <property type="entry name" value="P-loop_NTPase"/>
</dbReference>
<dbReference type="PANTHER" id="PTHR43776">
    <property type="entry name" value="TRANSPORT ATP-BINDING PROTEIN"/>
    <property type="match status" value="1"/>
</dbReference>
<sequence>MSAVKDTMTAPLLSVRDLSVAFHQGGKESVAVDHVSFDIMPGEIVALVGESGSGKSVTANSILKLLPYPAASHPSGQILFEGKDLLNASMRELRAVRGNDITMIFQEPMTSLNPLHSIERQIGEILELHQAITGMEARKRTLELLLQVGIREPEKRLKAYPHELSGGQRQRVMIAMALANRPKLLIADEPTTALDVTVQAQILELLGDLKNQHDMSMLFITHDLGIVRKFADRVCVMTKGKIVETGTVEQVFTDPQHAYTRHLLAAEPKGEPPLSDSSKPVVMQGDDIKVWFPIKAGLMRKVVDHVKAVDGIDITLRAGQTVGVVGESGSGKTTLGLALSRLISSKGRISFIGQSIDGYSYAMMKPLRNRLQVVFQDPYGSLSPRMSVGEIIAEGLRVHEKSLSADERDRRVAQALDEVGLDTATRWRFPHEFSGGQRQRIAIARAMVLKPRFVMLDEPTSALDMSVQAQVVDLLRDLQARHDLAYLFISHDLKVVKALANDMIVMRHGKVVESGPAKSIFEAPKEDYTRALMAAAFNIEAVKTAAISE</sequence>
<name>A0AAE5VRH4_9HYPH</name>
<dbReference type="SMART" id="SM00382">
    <property type="entry name" value="AAA"/>
    <property type="match status" value="2"/>
</dbReference>
<reference evidence="7 10" key="2">
    <citation type="journal article" date="2023" name="Phytobiomes J">
        <title>Deciphering the key players within the bacterial microbiota associated with aerial crown gall tumors on rhododendron: Insights into the gallobiome.</title>
        <authorList>
            <person name="Kuzmanovic N."/>
            <person name="Nesme J."/>
            <person name="Wolf J."/>
            <person name="Neumann-Schaal M."/>
            <person name="Petersen J."/>
            <person name="Fernandez-Gnecco G."/>
            <person name="Sproeer C."/>
            <person name="Bunk B."/>
            <person name="Overmann J."/>
            <person name="Sorensen S.J."/>
            <person name="Idczak E."/>
            <person name="Smalla K."/>
        </authorList>
    </citation>
    <scope>NUCLEOTIDE SEQUENCE [LARGE SCALE GENOMIC DNA]</scope>
    <source>
        <strain evidence="10">rho-14.1</strain>
        <strain evidence="7">Rho-14.1</strain>
    </source>
</reference>
<organism evidence="8 9">
    <name type="scientific">Agrobacterium rosae</name>
    <dbReference type="NCBI Taxonomy" id="1972867"/>
    <lineage>
        <taxon>Bacteria</taxon>
        <taxon>Pseudomonadati</taxon>
        <taxon>Pseudomonadota</taxon>
        <taxon>Alphaproteobacteria</taxon>
        <taxon>Hyphomicrobiales</taxon>
        <taxon>Rhizobiaceae</taxon>
        <taxon>Rhizobium/Agrobacterium group</taxon>
        <taxon>Agrobacterium</taxon>
    </lineage>
</organism>
<dbReference type="CDD" id="cd03257">
    <property type="entry name" value="ABC_NikE_OppD_transporters"/>
    <property type="match status" value="2"/>
</dbReference>
<comment type="caution">
    <text evidence="8">The sequence shown here is derived from an EMBL/GenBank/DDBJ whole genome shotgun (WGS) entry which is preliminary data.</text>
</comment>
<dbReference type="SUPFAM" id="SSF52540">
    <property type="entry name" value="P-loop containing nucleoside triphosphate hydrolases"/>
    <property type="match status" value="2"/>
</dbReference>
<evidence type="ECO:0000256" key="4">
    <source>
        <dbReference type="ARBA" id="ARBA00022741"/>
    </source>
</evidence>
<feature type="domain" description="ABC transporter" evidence="6">
    <location>
        <begin position="294"/>
        <end position="533"/>
    </location>
</feature>
<dbReference type="GO" id="GO:0016887">
    <property type="term" value="F:ATP hydrolysis activity"/>
    <property type="evidence" value="ECO:0007669"/>
    <property type="project" value="InterPro"/>
</dbReference>
<evidence type="ECO:0000313" key="8">
    <source>
        <dbReference type="EMBL" id="POO54104.1"/>
    </source>
</evidence>
<dbReference type="FunFam" id="3.40.50.300:FF:000016">
    <property type="entry name" value="Oligopeptide ABC transporter ATP-binding component"/>
    <property type="match status" value="1"/>
</dbReference>
<dbReference type="GO" id="GO:0005524">
    <property type="term" value="F:ATP binding"/>
    <property type="evidence" value="ECO:0007669"/>
    <property type="project" value="UniProtKB-KW"/>
</dbReference>
<dbReference type="GO" id="GO:0005886">
    <property type="term" value="C:plasma membrane"/>
    <property type="evidence" value="ECO:0007669"/>
    <property type="project" value="UniProtKB-SubCell"/>
</dbReference>
<dbReference type="EMBL" id="JAVRAD010000003">
    <property type="protein sequence ID" value="MDX8329382.1"/>
    <property type="molecule type" value="Genomic_DNA"/>
</dbReference>
<keyword evidence="10" id="KW-1185">Reference proteome</keyword>
<feature type="domain" description="ABC transporter" evidence="6">
    <location>
        <begin position="15"/>
        <end position="264"/>
    </location>
</feature>
<dbReference type="GeneID" id="86877921"/>
<comment type="subcellular location">
    <subcellularLocation>
        <location evidence="1">Cell inner membrane</location>
        <topology evidence="1">Peripheral membrane protein</topology>
    </subcellularLocation>
</comment>
<dbReference type="GO" id="GO:0055085">
    <property type="term" value="P:transmembrane transport"/>
    <property type="evidence" value="ECO:0007669"/>
    <property type="project" value="UniProtKB-ARBA"/>
</dbReference>
<dbReference type="EMBL" id="NXEJ01000001">
    <property type="protein sequence ID" value="POO54104.1"/>
    <property type="molecule type" value="Genomic_DNA"/>
</dbReference>
<dbReference type="RefSeq" id="WP_103656632.1">
    <property type="nucleotide sequence ID" value="NZ_CP192764.1"/>
</dbReference>
<accession>A0AAE5VRH4</accession>
<keyword evidence="5 8" id="KW-0067">ATP-binding</keyword>
<evidence type="ECO:0000256" key="5">
    <source>
        <dbReference type="ARBA" id="ARBA00022840"/>
    </source>
</evidence>
<reference evidence="8 9" key="1">
    <citation type="journal article" date="2018" name="Syst. Appl. Microbiol.">
        <title>Agrobacterium rosae sp. nov., isolated from galls on different agricultural crops.</title>
        <authorList>
            <person name="Kuzmanovic N."/>
            <person name="Pulawska J."/>
            <person name="Smalla K."/>
            <person name="Nesme X."/>
        </authorList>
    </citation>
    <scope>NUCLEOTIDE SEQUENCE [LARGE SCALE GENOMIC DNA]</scope>
    <source>
        <strain evidence="8 9">NCPPB 1650</strain>
    </source>
</reference>
<dbReference type="InterPro" id="IPR003593">
    <property type="entry name" value="AAA+_ATPase"/>
</dbReference>
<evidence type="ECO:0000313" key="10">
    <source>
        <dbReference type="Proteomes" id="UP001277561"/>
    </source>
</evidence>
<dbReference type="InterPro" id="IPR003439">
    <property type="entry name" value="ABC_transporter-like_ATP-bd"/>
</dbReference>
<dbReference type="PROSITE" id="PS00211">
    <property type="entry name" value="ABC_TRANSPORTER_1"/>
    <property type="match status" value="2"/>
</dbReference>
<evidence type="ECO:0000259" key="6">
    <source>
        <dbReference type="PROSITE" id="PS50893"/>
    </source>
</evidence>
<comment type="similarity">
    <text evidence="2">Belongs to the ABC transporter superfamily.</text>
</comment>
<keyword evidence="4" id="KW-0547">Nucleotide-binding</keyword>
<keyword evidence="3" id="KW-0813">Transport</keyword>
<evidence type="ECO:0000256" key="3">
    <source>
        <dbReference type="ARBA" id="ARBA00022448"/>
    </source>
</evidence>
<dbReference type="NCBIfam" id="NF008453">
    <property type="entry name" value="PRK11308.1"/>
    <property type="match status" value="2"/>
</dbReference>
<dbReference type="AlphaFoldDB" id="A0AAE5VRH4"/>
<dbReference type="Pfam" id="PF08352">
    <property type="entry name" value="oligo_HPY"/>
    <property type="match status" value="2"/>
</dbReference>
<evidence type="ECO:0000256" key="1">
    <source>
        <dbReference type="ARBA" id="ARBA00004417"/>
    </source>
</evidence>
<dbReference type="InterPro" id="IPR013563">
    <property type="entry name" value="Oligopep_ABC_C"/>
</dbReference>
<proteinExistence type="inferred from homology"/>
<gene>
    <name evidence="8" type="ORF">CPJ18_00800</name>
    <name evidence="7" type="ORF">RMS29_09090</name>
</gene>
<protein>
    <submittedName>
        <fullName evidence="7 8">ABC transporter ATP-binding protein</fullName>
    </submittedName>
</protein>
<dbReference type="Proteomes" id="UP001277561">
    <property type="component" value="Unassembled WGS sequence"/>
</dbReference>
<dbReference type="PROSITE" id="PS50893">
    <property type="entry name" value="ABC_TRANSPORTER_2"/>
    <property type="match status" value="2"/>
</dbReference>